<evidence type="ECO:0000313" key="2">
    <source>
        <dbReference type="Proteomes" id="UP001165498"/>
    </source>
</evidence>
<dbReference type="SUPFAM" id="SSF55144">
    <property type="entry name" value="LigT-like"/>
    <property type="match status" value="1"/>
</dbReference>
<evidence type="ECO:0000313" key="1">
    <source>
        <dbReference type="EMBL" id="MCQ4165054.1"/>
    </source>
</evidence>
<dbReference type="InterPro" id="IPR009097">
    <property type="entry name" value="Cyclic_Pdiesterase"/>
</dbReference>
<gene>
    <name evidence="1" type="ORF">NM961_10060</name>
</gene>
<keyword evidence="2" id="KW-1185">Reference proteome</keyword>
<protein>
    <recommendedName>
        <fullName evidence="3">2'-5' RNA ligase</fullName>
    </recommendedName>
</protein>
<dbReference type="Gene3D" id="3.90.1140.10">
    <property type="entry name" value="Cyclic phosphodiesterase"/>
    <property type="match status" value="1"/>
</dbReference>
<evidence type="ECO:0008006" key="3">
    <source>
        <dbReference type="Google" id="ProtNLM"/>
    </source>
</evidence>
<name>A0ABT1QS01_9GAMM</name>
<accession>A0ABT1QS01</accession>
<reference evidence="1" key="1">
    <citation type="submission" date="2022-07" db="EMBL/GenBank/DDBJ databases">
        <title>Tahibacter sp., a new gammaproteobacterium isolated from the silt sample collected at pig farm.</title>
        <authorList>
            <person name="Chen H."/>
        </authorList>
    </citation>
    <scope>NUCLEOTIDE SEQUENCE</scope>
    <source>
        <strain evidence="1">P2K</strain>
    </source>
</reference>
<comment type="caution">
    <text evidence="1">The sequence shown here is derived from an EMBL/GenBank/DDBJ whole genome shotgun (WGS) entry which is preliminary data.</text>
</comment>
<dbReference type="RefSeq" id="WP_255914110.1">
    <property type="nucleotide sequence ID" value="NZ_JANFQO010000007.1"/>
</dbReference>
<proteinExistence type="predicted"/>
<organism evidence="1 2">
    <name type="scientific">Tahibacter harae</name>
    <dbReference type="NCBI Taxonomy" id="2963937"/>
    <lineage>
        <taxon>Bacteria</taxon>
        <taxon>Pseudomonadati</taxon>
        <taxon>Pseudomonadota</taxon>
        <taxon>Gammaproteobacteria</taxon>
        <taxon>Lysobacterales</taxon>
        <taxon>Rhodanobacteraceae</taxon>
        <taxon>Tahibacter</taxon>
    </lineage>
</organism>
<sequence>MAYSSAWNDPQRDNENFFFALEPDLDARAGMVDRLDRLLRERGLTGRPVKFCNLHAALCAAGRAERLREPLPQALQRAAESVRGAAIGVEFDRIASLRLGGSQHVLALRASPESQSVLRFLRLAVAGAQYAQGLYLPGASRFDAHVSLCHTSQPLAGEAVLEPVRWHAQEFVLIRSVPGRGVHEVIGRWPLRAS</sequence>
<dbReference type="Proteomes" id="UP001165498">
    <property type="component" value="Unassembled WGS sequence"/>
</dbReference>
<dbReference type="EMBL" id="JANFQO010000007">
    <property type="protein sequence ID" value="MCQ4165054.1"/>
    <property type="molecule type" value="Genomic_DNA"/>
</dbReference>